<reference evidence="5 6" key="1">
    <citation type="submission" date="2023-06" db="EMBL/GenBank/DDBJ databases">
        <title>Genome sequence of Methanimicrococcus sp. At1.</title>
        <authorList>
            <person name="Protasov E."/>
            <person name="Platt K."/>
            <person name="Poehlein A."/>
            <person name="Daniel R."/>
            <person name="Brune A."/>
        </authorList>
    </citation>
    <scope>NUCLEOTIDE SEQUENCE [LARGE SCALE GENOMIC DNA]</scope>
    <source>
        <strain evidence="5 6">At1</strain>
    </source>
</reference>
<evidence type="ECO:0000313" key="5">
    <source>
        <dbReference type="EMBL" id="MDV0445121.1"/>
    </source>
</evidence>
<dbReference type="SMART" id="SM00316">
    <property type="entry name" value="S1"/>
    <property type="match status" value="1"/>
</dbReference>
<evidence type="ECO:0000256" key="2">
    <source>
        <dbReference type="ARBA" id="ARBA00022540"/>
    </source>
</evidence>
<keyword evidence="6" id="KW-1185">Reference proteome</keyword>
<dbReference type="InterPro" id="IPR024055">
    <property type="entry name" value="TIF2_asu_C"/>
</dbReference>
<comment type="similarity">
    <text evidence="1">Belongs to the eIF-2-alpha family.</text>
</comment>
<sequence>MKSNDWPEAGDYVVCNVTNVTDFGAYVELEEFKEKEGFIHISEIKAGWVKYVRDYIREGQKVVCKVLNIDRTRGHIDLSLKDVNEHQKRTKVQLWKNEQKAEKWIQIAAAESGFDEKMVEELYYDFAAEFGSAYTAFEEAAISGESAFDNMSINKKMLEAVVNVARENIKDAFVEIAGYVDLTTTAPDGIEMIRDALKAAADSVDENDVRVEVTYVGSPRYRIKVVAPDYKKAEAVLKKASAASIKLITDNGGEGLFNRHIESVKS</sequence>
<protein>
    <submittedName>
        <fullName evidence="5">Polyribonucleotide nucleotidyltransferase</fullName>
        <ecNumber evidence="5">2.7.7.8</ecNumber>
    </submittedName>
</protein>
<evidence type="ECO:0000256" key="3">
    <source>
        <dbReference type="ARBA" id="ARBA00022917"/>
    </source>
</evidence>
<dbReference type="Gene3D" id="2.40.50.140">
    <property type="entry name" value="Nucleic acid-binding proteins"/>
    <property type="match status" value="1"/>
</dbReference>
<dbReference type="PANTHER" id="PTHR10602:SF0">
    <property type="entry name" value="EUKARYOTIC TRANSLATION INITIATION FACTOR 2 SUBUNIT 1"/>
    <property type="match status" value="1"/>
</dbReference>
<dbReference type="Pfam" id="PF00575">
    <property type="entry name" value="S1"/>
    <property type="match status" value="1"/>
</dbReference>
<dbReference type="EMBL" id="JAWDKC010000012">
    <property type="protein sequence ID" value="MDV0445121.1"/>
    <property type="molecule type" value="Genomic_DNA"/>
</dbReference>
<keyword evidence="5" id="KW-0808">Transferase</keyword>
<dbReference type="Pfam" id="PF07541">
    <property type="entry name" value="EIF_2_alpha"/>
    <property type="match status" value="1"/>
</dbReference>
<dbReference type="Gene3D" id="3.30.70.1130">
    <property type="entry name" value="EIF_2_alpha"/>
    <property type="match status" value="1"/>
</dbReference>
<organism evidence="5 6">
    <name type="scientific">Methanimicrococcus hacksteinii</name>
    <dbReference type="NCBI Taxonomy" id="3028293"/>
    <lineage>
        <taxon>Archaea</taxon>
        <taxon>Methanobacteriati</taxon>
        <taxon>Methanobacteriota</taxon>
        <taxon>Stenosarchaea group</taxon>
        <taxon>Methanomicrobia</taxon>
        <taxon>Methanosarcinales</taxon>
        <taxon>Methanosarcinaceae</taxon>
        <taxon>Methanimicrococcus</taxon>
    </lineage>
</organism>
<accession>A0ABU3VP27</accession>
<dbReference type="SUPFAM" id="SSF116742">
    <property type="entry name" value="eIF2alpha middle domain-like"/>
    <property type="match status" value="1"/>
</dbReference>
<dbReference type="SUPFAM" id="SSF110993">
    <property type="entry name" value="eIF-2-alpha, C-terminal domain"/>
    <property type="match status" value="1"/>
</dbReference>
<feature type="domain" description="S1 motif" evidence="4">
    <location>
        <begin position="10"/>
        <end position="81"/>
    </location>
</feature>
<keyword evidence="5" id="KW-0548">Nucleotidyltransferase</keyword>
<dbReference type="InterPro" id="IPR012340">
    <property type="entry name" value="NA-bd_OB-fold"/>
</dbReference>
<dbReference type="InterPro" id="IPR024054">
    <property type="entry name" value="TIF2_asu_middle_sf"/>
</dbReference>
<dbReference type="CDD" id="cd04452">
    <property type="entry name" value="S1_IF2_alpha"/>
    <property type="match status" value="1"/>
</dbReference>
<comment type="caution">
    <text evidence="5">The sequence shown here is derived from an EMBL/GenBank/DDBJ whole genome shotgun (WGS) entry which is preliminary data.</text>
</comment>
<dbReference type="InterPro" id="IPR044126">
    <property type="entry name" value="S1_IF2_alpha"/>
</dbReference>
<evidence type="ECO:0000256" key="1">
    <source>
        <dbReference type="ARBA" id="ARBA00007223"/>
    </source>
</evidence>
<evidence type="ECO:0000313" key="6">
    <source>
        <dbReference type="Proteomes" id="UP001272052"/>
    </source>
</evidence>
<dbReference type="RefSeq" id="WP_318785544.1">
    <property type="nucleotide sequence ID" value="NZ_JAWDKC010000012.1"/>
</dbReference>
<dbReference type="GO" id="GO:0004654">
    <property type="term" value="F:polyribonucleotide nucleotidyltransferase activity"/>
    <property type="evidence" value="ECO:0007669"/>
    <property type="project" value="UniProtKB-EC"/>
</dbReference>
<name>A0ABU3VP27_9EURY</name>
<evidence type="ECO:0000259" key="4">
    <source>
        <dbReference type="PROSITE" id="PS50126"/>
    </source>
</evidence>
<dbReference type="PANTHER" id="PTHR10602">
    <property type="entry name" value="EUKARYOTIC TRANSLATION INITIATION FACTOR 2 SUBUNIT 1"/>
    <property type="match status" value="1"/>
</dbReference>
<proteinExistence type="inferred from homology"/>
<dbReference type="Gene3D" id="1.10.150.190">
    <property type="entry name" value="Translation initiation factor 2, subunit 1, domain 2"/>
    <property type="match status" value="1"/>
</dbReference>
<keyword evidence="2" id="KW-0396">Initiation factor</keyword>
<dbReference type="Proteomes" id="UP001272052">
    <property type="component" value="Unassembled WGS sequence"/>
</dbReference>
<keyword evidence="3" id="KW-0648">Protein biosynthesis</keyword>
<dbReference type="PROSITE" id="PS50126">
    <property type="entry name" value="S1"/>
    <property type="match status" value="1"/>
</dbReference>
<gene>
    <name evidence="5" type="primary">pnp</name>
    <name evidence="5" type="ORF">MmiAt1_06780</name>
</gene>
<dbReference type="EC" id="2.7.7.8" evidence="5"/>
<dbReference type="InterPro" id="IPR011488">
    <property type="entry name" value="TIF_2_asu"/>
</dbReference>
<dbReference type="SUPFAM" id="SSF50249">
    <property type="entry name" value="Nucleic acid-binding proteins"/>
    <property type="match status" value="1"/>
</dbReference>
<dbReference type="NCBIfam" id="NF003064">
    <property type="entry name" value="PRK03987.1-4"/>
    <property type="match status" value="1"/>
</dbReference>
<dbReference type="InterPro" id="IPR003029">
    <property type="entry name" value="S1_domain"/>
</dbReference>